<evidence type="ECO:0000256" key="1">
    <source>
        <dbReference type="SAM" id="MobiDB-lite"/>
    </source>
</evidence>
<name>A0A2P1CF88_9CAUD</name>
<dbReference type="GeneID" id="40101098"/>
<proteinExistence type="predicted"/>
<keyword evidence="3" id="KW-1185">Reference proteome</keyword>
<reference evidence="2 3" key="1">
    <citation type="submission" date="2018-02" db="EMBL/GenBank/DDBJ databases">
        <authorList>
            <person name="Zack K.M."/>
            <person name="Garlena R.A."/>
            <person name="Russell D.A."/>
            <person name="Pope W.H."/>
            <person name="Jacobs-Sera D."/>
            <person name="Hatfull G.F."/>
        </authorList>
    </citation>
    <scope>NUCLEOTIDE SEQUENCE [LARGE SCALE GENOMIC DNA]</scope>
</reference>
<protein>
    <submittedName>
        <fullName evidence="2">Uncharacterized protein</fullName>
    </submittedName>
</protein>
<dbReference type="KEGG" id="vg:40101098"/>
<gene>
    <name evidence="2" type="primary">1</name>
    <name evidence="2" type="ORF">PBI_KOJI_1</name>
</gene>
<evidence type="ECO:0000313" key="3">
    <source>
        <dbReference type="Proteomes" id="UP000241035"/>
    </source>
</evidence>
<dbReference type="OrthoDB" id="13480at10239"/>
<evidence type="ECO:0000313" key="2">
    <source>
        <dbReference type="EMBL" id="AVJ49902.1"/>
    </source>
</evidence>
<organism evidence="2 3">
    <name type="scientific">Microbacterium phage Koji</name>
    <dbReference type="NCBI Taxonomy" id="2099625"/>
    <lineage>
        <taxon>Viruses</taxon>
        <taxon>Duplodnaviria</taxon>
        <taxon>Heunggongvirae</taxon>
        <taxon>Uroviricota</taxon>
        <taxon>Caudoviricetes</taxon>
        <taxon>Kojivirus</taxon>
        <taxon>Kojivirus koji</taxon>
    </lineage>
</organism>
<sequence>MPPKQRAQTPSGTGDSSGTRCTALATSGNRCRRKAMPGLTVCRSHGGGTAASIRASKRADVSQKAAKLWGISSDTGGLSVKEELERLARNKLTDVIALRIELGSSPESHYGLLVDTKEVSESDLNGTSRKTVRKAGVHPLVTELHKAENELVAMLRLLHEVSGGTEEVDVRRIRIQTAREAARLLKAFPGISVDEVAAEVSKRA</sequence>
<dbReference type="Proteomes" id="UP000241035">
    <property type="component" value="Segment"/>
</dbReference>
<dbReference type="RefSeq" id="YP_009624200.1">
    <property type="nucleotide sequence ID" value="NC_042118.1"/>
</dbReference>
<feature type="region of interest" description="Disordered" evidence="1">
    <location>
        <begin position="1"/>
        <end position="21"/>
    </location>
</feature>
<dbReference type="EMBL" id="MG925345">
    <property type="protein sequence ID" value="AVJ49902.1"/>
    <property type="molecule type" value="Genomic_DNA"/>
</dbReference>
<accession>A0A2P1CF88</accession>